<accession>A0A915J619</accession>
<dbReference type="Proteomes" id="UP000887565">
    <property type="component" value="Unplaced"/>
</dbReference>
<organism evidence="1 2">
    <name type="scientific">Romanomermis culicivorax</name>
    <name type="common">Nematode worm</name>
    <dbReference type="NCBI Taxonomy" id="13658"/>
    <lineage>
        <taxon>Eukaryota</taxon>
        <taxon>Metazoa</taxon>
        <taxon>Ecdysozoa</taxon>
        <taxon>Nematoda</taxon>
        <taxon>Enoplea</taxon>
        <taxon>Dorylaimia</taxon>
        <taxon>Mermithida</taxon>
        <taxon>Mermithoidea</taxon>
        <taxon>Mermithidae</taxon>
        <taxon>Romanomermis</taxon>
    </lineage>
</organism>
<name>A0A915J619_ROMCU</name>
<reference evidence="2" key="1">
    <citation type="submission" date="2022-11" db="UniProtKB">
        <authorList>
            <consortium name="WormBaseParasite"/>
        </authorList>
    </citation>
    <scope>IDENTIFICATION</scope>
</reference>
<dbReference type="AlphaFoldDB" id="A0A915J619"/>
<protein>
    <submittedName>
        <fullName evidence="2">Uncharacterized protein</fullName>
    </submittedName>
</protein>
<evidence type="ECO:0000313" key="2">
    <source>
        <dbReference type="WBParaSite" id="nRc.2.0.1.t21912-RA"/>
    </source>
</evidence>
<sequence length="89" mass="9998">MSDRNPNVTVPEVFAVLIEPVALLGFWVCGFSTEANSIDAVTLHKKIIFNVPDTISFHNSQEKKVHLNPLEATKMLKTVEMRDEKNSTD</sequence>
<keyword evidence="1" id="KW-1185">Reference proteome</keyword>
<evidence type="ECO:0000313" key="1">
    <source>
        <dbReference type="Proteomes" id="UP000887565"/>
    </source>
</evidence>
<dbReference type="WBParaSite" id="nRc.2.0.1.t21912-RA">
    <property type="protein sequence ID" value="nRc.2.0.1.t21912-RA"/>
    <property type="gene ID" value="nRc.2.0.1.g21912"/>
</dbReference>
<proteinExistence type="predicted"/>